<comment type="caution">
    <text evidence="3">The sequence shown here is derived from an EMBL/GenBank/DDBJ whole genome shotgun (WGS) entry which is preliminary data.</text>
</comment>
<evidence type="ECO:0000313" key="4">
    <source>
        <dbReference type="Proteomes" id="UP000717981"/>
    </source>
</evidence>
<feature type="region of interest" description="Disordered" evidence="1">
    <location>
        <begin position="35"/>
        <end position="61"/>
    </location>
</feature>
<feature type="compositionally biased region" description="Low complexity" evidence="1">
    <location>
        <begin position="43"/>
        <end position="55"/>
    </location>
</feature>
<protein>
    <submittedName>
        <fullName evidence="3">Uncharacterized protein</fullName>
    </submittedName>
</protein>
<dbReference type="PROSITE" id="PS51257">
    <property type="entry name" value="PROKAR_LIPOPROTEIN"/>
    <property type="match status" value="1"/>
</dbReference>
<dbReference type="EMBL" id="PDWK01000027">
    <property type="protein sequence ID" value="KAF1689108.1"/>
    <property type="molecule type" value="Genomic_DNA"/>
</dbReference>
<dbReference type="Proteomes" id="UP000717981">
    <property type="component" value="Unassembled WGS sequence"/>
</dbReference>
<dbReference type="RefSeq" id="WP_162124332.1">
    <property type="nucleotide sequence ID" value="NZ_PDWK01000027.1"/>
</dbReference>
<evidence type="ECO:0000256" key="1">
    <source>
        <dbReference type="SAM" id="MobiDB-lite"/>
    </source>
</evidence>
<name>A0A921NVX9_9GAMM</name>
<proteinExistence type="predicted"/>
<dbReference type="AlphaFoldDB" id="A0A921NVX9"/>
<feature type="signal peptide" evidence="2">
    <location>
        <begin position="1"/>
        <end position="25"/>
    </location>
</feature>
<keyword evidence="4" id="KW-1185">Reference proteome</keyword>
<evidence type="ECO:0000313" key="3">
    <source>
        <dbReference type="EMBL" id="KAF1689108.1"/>
    </source>
</evidence>
<gene>
    <name evidence="3" type="ORF">CR938_07065</name>
</gene>
<feature type="chain" id="PRO_5037680911" evidence="2">
    <location>
        <begin position="26"/>
        <end position="84"/>
    </location>
</feature>
<evidence type="ECO:0000256" key="2">
    <source>
        <dbReference type="SAM" id="SignalP"/>
    </source>
</evidence>
<keyword evidence="2" id="KW-0732">Signal</keyword>
<accession>A0A921NVX9</accession>
<sequence>MKRIPSASRAWLVATGAAVALAALAGCLPAAGRPHPGDYGPDAAAATQARPAAEAQEARRPARRVWASTAMPYFSFAQSLRPQG</sequence>
<organism evidence="3 4">
    <name type="scientific">Pseudoxanthomonas taiwanensis</name>
    <dbReference type="NCBI Taxonomy" id="176598"/>
    <lineage>
        <taxon>Bacteria</taxon>
        <taxon>Pseudomonadati</taxon>
        <taxon>Pseudomonadota</taxon>
        <taxon>Gammaproteobacteria</taxon>
        <taxon>Lysobacterales</taxon>
        <taxon>Lysobacteraceae</taxon>
        <taxon>Pseudoxanthomonas</taxon>
    </lineage>
</organism>
<reference evidence="3" key="1">
    <citation type="submission" date="2017-10" db="EMBL/GenBank/DDBJ databases">
        <title>Whole genome sequencing of members of genus Pseudoxanthomonas.</title>
        <authorList>
            <person name="Kumar S."/>
            <person name="Bansal K."/>
            <person name="Kaur A."/>
            <person name="Patil P."/>
            <person name="Sharma S."/>
            <person name="Patil P.B."/>
        </authorList>
    </citation>
    <scope>NUCLEOTIDE SEQUENCE</scope>
    <source>
        <strain evidence="3">DSM 22914</strain>
    </source>
</reference>